<dbReference type="Pfam" id="PF00089">
    <property type="entry name" value="Trypsin"/>
    <property type="match status" value="1"/>
</dbReference>
<dbReference type="GO" id="GO:0006508">
    <property type="term" value="P:proteolysis"/>
    <property type="evidence" value="ECO:0007669"/>
    <property type="project" value="UniProtKB-KW"/>
</dbReference>
<keyword evidence="2" id="KW-0378">Hydrolase</keyword>
<evidence type="ECO:0000313" key="7">
    <source>
        <dbReference type="Proteomes" id="UP001163046"/>
    </source>
</evidence>
<comment type="caution">
    <text evidence="6">The sequence shown here is derived from an EMBL/GenBank/DDBJ whole genome shotgun (WGS) entry which is preliminary data.</text>
</comment>
<sequence length="123" mass="13798">MALDGPDKLPWWASLWRGPGEPTLDSDRGTLRESCAEAGKLPRLSDNPRRAPKKHTRRLRTGFQVANIVVHPQYDKPSFVNNDIALIKLNRPAILNRQVSLVCLPYQGYNIPAERSVMLQVGA</sequence>
<name>A0A9W9Z4N1_9CNID</name>
<accession>A0A9W9Z4N1</accession>
<keyword evidence="1" id="KW-0645">Protease</keyword>
<proteinExistence type="predicted"/>
<dbReference type="PANTHER" id="PTHR24264">
    <property type="entry name" value="TRYPSIN-RELATED"/>
    <property type="match status" value="1"/>
</dbReference>
<evidence type="ECO:0000256" key="3">
    <source>
        <dbReference type="ARBA" id="ARBA00022825"/>
    </source>
</evidence>
<dbReference type="GO" id="GO:0005615">
    <property type="term" value="C:extracellular space"/>
    <property type="evidence" value="ECO:0007669"/>
    <property type="project" value="TreeGrafter"/>
</dbReference>
<dbReference type="Proteomes" id="UP001163046">
    <property type="component" value="Unassembled WGS sequence"/>
</dbReference>
<dbReference type="SUPFAM" id="SSF50494">
    <property type="entry name" value="Trypsin-like serine proteases"/>
    <property type="match status" value="1"/>
</dbReference>
<evidence type="ECO:0000256" key="1">
    <source>
        <dbReference type="ARBA" id="ARBA00022670"/>
    </source>
</evidence>
<dbReference type="EMBL" id="MU826827">
    <property type="protein sequence ID" value="KAJ7374915.1"/>
    <property type="molecule type" value="Genomic_DNA"/>
</dbReference>
<keyword evidence="3" id="KW-0720">Serine protease</keyword>
<keyword evidence="7" id="KW-1185">Reference proteome</keyword>
<dbReference type="AlphaFoldDB" id="A0A9W9Z4N1"/>
<dbReference type="InterPro" id="IPR050127">
    <property type="entry name" value="Serine_Proteases_S1"/>
</dbReference>
<dbReference type="Gene3D" id="2.40.10.10">
    <property type="entry name" value="Trypsin-like serine proteases"/>
    <property type="match status" value="1"/>
</dbReference>
<dbReference type="OrthoDB" id="5918597at2759"/>
<feature type="domain" description="Peptidase S1" evidence="5">
    <location>
        <begin position="55"/>
        <end position="117"/>
    </location>
</feature>
<protein>
    <recommendedName>
        <fullName evidence="5">Peptidase S1 domain-containing protein</fullName>
    </recommendedName>
</protein>
<dbReference type="InterPro" id="IPR043504">
    <property type="entry name" value="Peptidase_S1_PA_chymotrypsin"/>
</dbReference>
<dbReference type="InterPro" id="IPR001254">
    <property type="entry name" value="Trypsin_dom"/>
</dbReference>
<evidence type="ECO:0000256" key="2">
    <source>
        <dbReference type="ARBA" id="ARBA00022801"/>
    </source>
</evidence>
<dbReference type="InterPro" id="IPR009003">
    <property type="entry name" value="Peptidase_S1_PA"/>
</dbReference>
<evidence type="ECO:0000259" key="5">
    <source>
        <dbReference type="Pfam" id="PF00089"/>
    </source>
</evidence>
<gene>
    <name evidence="6" type="ORF">OS493_005273</name>
</gene>
<evidence type="ECO:0000313" key="6">
    <source>
        <dbReference type="EMBL" id="KAJ7374915.1"/>
    </source>
</evidence>
<dbReference type="GO" id="GO:0004252">
    <property type="term" value="F:serine-type endopeptidase activity"/>
    <property type="evidence" value="ECO:0007669"/>
    <property type="project" value="InterPro"/>
</dbReference>
<evidence type="ECO:0000256" key="4">
    <source>
        <dbReference type="SAM" id="MobiDB-lite"/>
    </source>
</evidence>
<dbReference type="PANTHER" id="PTHR24264:SF54">
    <property type="entry name" value="PEPTIDASE S1 DOMAIN-CONTAINING PROTEIN"/>
    <property type="match status" value="1"/>
</dbReference>
<feature type="region of interest" description="Disordered" evidence="4">
    <location>
        <begin position="37"/>
        <end position="56"/>
    </location>
</feature>
<reference evidence="6" key="1">
    <citation type="submission" date="2023-01" db="EMBL/GenBank/DDBJ databases">
        <title>Genome assembly of the deep-sea coral Lophelia pertusa.</title>
        <authorList>
            <person name="Herrera S."/>
            <person name="Cordes E."/>
        </authorList>
    </citation>
    <scope>NUCLEOTIDE SEQUENCE</scope>
    <source>
        <strain evidence="6">USNM1676648</strain>
        <tissue evidence="6">Polyp</tissue>
    </source>
</reference>
<organism evidence="6 7">
    <name type="scientific">Desmophyllum pertusum</name>
    <dbReference type="NCBI Taxonomy" id="174260"/>
    <lineage>
        <taxon>Eukaryota</taxon>
        <taxon>Metazoa</taxon>
        <taxon>Cnidaria</taxon>
        <taxon>Anthozoa</taxon>
        <taxon>Hexacorallia</taxon>
        <taxon>Scleractinia</taxon>
        <taxon>Caryophylliina</taxon>
        <taxon>Caryophylliidae</taxon>
        <taxon>Desmophyllum</taxon>
    </lineage>
</organism>